<sequence length="124" mass="13827">MLSVSTRHLVDGSSNGPLLYCTYNDSIRVLERLTPNDFQYPISRVASCKAARGVFELDDISSIKAQLSSFENKIKNLDCASEVFTIQLAQQMVALVFTCEICGENHSYENCPQHAKNASYVSRI</sequence>
<name>A0ABR1ZJM3_9ROSI</name>
<organism evidence="1 2">
    <name type="scientific">Hibiscus sabdariffa</name>
    <name type="common">roselle</name>
    <dbReference type="NCBI Taxonomy" id="183260"/>
    <lineage>
        <taxon>Eukaryota</taxon>
        <taxon>Viridiplantae</taxon>
        <taxon>Streptophyta</taxon>
        <taxon>Embryophyta</taxon>
        <taxon>Tracheophyta</taxon>
        <taxon>Spermatophyta</taxon>
        <taxon>Magnoliopsida</taxon>
        <taxon>eudicotyledons</taxon>
        <taxon>Gunneridae</taxon>
        <taxon>Pentapetalae</taxon>
        <taxon>rosids</taxon>
        <taxon>malvids</taxon>
        <taxon>Malvales</taxon>
        <taxon>Malvaceae</taxon>
        <taxon>Malvoideae</taxon>
        <taxon>Hibiscus</taxon>
    </lineage>
</organism>
<evidence type="ECO:0000313" key="2">
    <source>
        <dbReference type="Proteomes" id="UP001472677"/>
    </source>
</evidence>
<comment type="caution">
    <text evidence="1">The sequence shown here is derived from an EMBL/GenBank/DDBJ whole genome shotgun (WGS) entry which is preliminary data.</text>
</comment>
<evidence type="ECO:0000313" key="1">
    <source>
        <dbReference type="EMBL" id="KAK8480775.1"/>
    </source>
</evidence>
<dbReference type="Proteomes" id="UP001472677">
    <property type="component" value="Unassembled WGS sequence"/>
</dbReference>
<gene>
    <name evidence="1" type="ORF">V6N12_046829</name>
</gene>
<proteinExistence type="predicted"/>
<accession>A0ABR1ZJM3</accession>
<reference evidence="1 2" key="1">
    <citation type="journal article" date="2024" name="G3 (Bethesda)">
        <title>Genome assembly of Hibiscus sabdariffa L. provides insights into metabolisms of medicinal natural products.</title>
        <authorList>
            <person name="Kim T."/>
        </authorList>
    </citation>
    <scope>NUCLEOTIDE SEQUENCE [LARGE SCALE GENOMIC DNA]</scope>
    <source>
        <strain evidence="1">TK-2024</strain>
        <tissue evidence="1">Old leaves</tissue>
    </source>
</reference>
<keyword evidence="2" id="KW-1185">Reference proteome</keyword>
<protein>
    <submittedName>
        <fullName evidence="1">Uncharacterized protein</fullName>
    </submittedName>
</protein>
<dbReference type="EMBL" id="JBBPBM010001990">
    <property type="protein sequence ID" value="KAK8480775.1"/>
    <property type="molecule type" value="Genomic_DNA"/>
</dbReference>